<keyword evidence="1" id="KW-0472">Membrane</keyword>
<accession>A0A4Q7JEP6</accession>
<comment type="caution">
    <text evidence="2">The sequence shown here is derived from an EMBL/GenBank/DDBJ whole genome shotgun (WGS) entry which is preliminary data.</text>
</comment>
<keyword evidence="1" id="KW-1133">Transmembrane helix</keyword>
<dbReference type="Proteomes" id="UP000292003">
    <property type="component" value="Unassembled WGS sequence"/>
</dbReference>
<evidence type="ECO:0000313" key="3">
    <source>
        <dbReference type="Proteomes" id="UP000292003"/>
    </source>
</evidence>
<keyword evidence="1" id="KW-0812">Transmembrane</keyword>
<protein>
    <submittedName>
        <fullName evidence="2">Uncharacterized protein</fullName>
    </submittedName>
</protein>
<evidence type="ECO:0000256" key="1">
    <source>
        <dbReference type="SAM" id="Phobius"/>
    </source>
</evidence>
<dbReference type="AlphaFoldDB" id="A0A4Q7JEP6"/>
<feature type="transmembrane region" description="Helical" evidence="1">
    <location>
        <begin position="12"/>
        <end position="37"/>
    </location>
</feature>
<name>A0A4Q7JEP6_9PSEU</name>
<keyword evidence="3" id="KW-1185">Reference proteome</keyword>
<evidence type="ECO:0000313" key="2">
    <source>
        <dbReference type="EMBL" id="RZQ65788.1"/>
    </source>
</evidence>
<dbReference type="EMBL" id="SFCC01000001">
    <property type="protein sequence ID" value="RZQ65788.1"/>
    <property type="molecule type" value="Genomic_DNA"/>
</dbReference>
<proteinExistence type="predicted"/>
<reference evidence="2 3" key="1">
    <citation type="submission" date="2019-02" db="EMBL/GenBank/DDBJ databases">
        <title>Draft genome sequence of Amycolatopsis sp. 8-3EHSu isolated from roots of Suaeda maritima.</title>
        <authorList>
            <person name="Duangmal K."/>
            <person name="Chantavorakit T."/>
        </authorList>
    </citation>
    <scope>NUCLEOTIDE SEQUENCE [LARGE SCALE GENOMIC DNA]</scope>
    <source>
        <strain evidence="2 3">8-3EHSu</strain>
    </source>
</reference>
<sequence>MPRRRGNTAVIVAVVGAGLVFLLGTLAVLGFVAPGFFLSDDRRVRAAGPDRAAATPVLTTFLDTIGGGHVQAATAQLCSSAQQGTPADAVGEAVQSGARLRLDGPPDEPTTEDRYVIGYLTGTSTRGTANGRIQATFTEGRWCVSHFSWY</sequence>
<dbReference type="RefSeq" id="WP_130473356.1">
    <property type="nucleotide sequence ID" value="NZ_SFCC01000001.1"/>
</dbReference>
<organism evidence="2 3">
    <name type="scientific">Amycolatopsis suaedae</name>
    <dbReference type="NCBI Taxonomy" id="2510978"/>
    <lineage>
        <taxon>Bacteria</taxon>
        <taxon>Bacillati</taxon>
        <taxon>Actinomycetota</taxon>
        <taxon>Actinomycetes</taxon>
        <taxon>Pseudonocardiales</taxon>
        <taxon>Pseudonocardiaceae</taxon>
        <taxon>Amycolatopsis</taxon>
    </lineage>
</organism>
<gene>
    <name evidence="2" type="ORF">EWH70_01505</name>
</gene>